<dbReference type="Gene3D" id="1.10.357.10">
    <property type="entry name" value="Tetracycline Repressor, domain 2"/>
    <property type="match status" value="1"/>
</dbReference>
<dbReference type="PRINTS" id="PR00455">
    <property type="entry name" value="HTHTETR"/>
</dbReference>
<dbReference type="RefSeq" id="WP_193497027.1">
    <property type="nucleotide sequence ID" value="NZ_CP063169.1"/>
</dbReference>
<evidence type="ECO:0000313" key="7">
    <source>
        <dbReference type="Proteomes" id="UP000593758"/>
    </source>
</evidence>
<dbReference type="InterPro" id="IPR050109">
    <property type="entry name" value="HTH-type_TetR-like_transc_reg"/>
</dbReference>
<protein>
    <submittedName>
        <fullName evidence="6">TetR/AcrR family transcriptional regulator</fullName>
    </submittedName>
</protein>
<dbReference type="InterPro" id="IPR001647">
    <property type="entry name" value="HTH_TetR"/>
</dbReference>
<organism evidence="6 7">
    <name type="scientific">Ruania alkalisoli</name>
    <dbReference type="NCBI Taxonomy" id="2779775"/>
    <lineage>
        <taxon>Bacteria</taxon>
        <taxon>Bacillati</taxon>
        <taxon>Actinomycetota</taxon>
        <taxon>Actinomycetes</taxon>
        <taxon>Micrococcales</taxon>
        <taxon>Ruaniaceae</taxon>
        <taxon>Ruania</taxon>
    </lineage>
</organism>
<keyword evidence="3" id="KW-0804">Transcription</keyword>
<dbReference type="KEGG" id="halt:IM660_17365"/>
<evidence type="ECO:0000256" key="2">
    <source>
        <dbReference type="ARBA" id="ARBA00023125"/>
    </source>
</evidence>
<dbReference type="GO" id="GO:0003700">
    <property type="term" value="F:DNA-binding transcription factor activity"/>
    <property type="evidence" value="ECO:0007669"/>
    <property type="project" value="TreeGrafter"/>
</dbReference>
<reference evidence="6 7" key="1">
    <citation type="submission" date="2020-10" db="EMBL/GenBank/DDBJ databases">
        <title>Haloactinobacterium sp. RN3S43, a bacterium isolated from saline soil.</title>
        <authorList>
            <person name="Sun J.-Q."/>
        </authorList>
    </citation>
    <scope>NUCLEOTIDE SEQUENCE [LARGE SCALE GENOMIC DNA]</scope>
    <source>
        <strain evidence="6 7">RN3S43</strain>
    </source>
</reference>
<evidence type="ECO:0000313" key="6">
    <source>
        <dbReference type="EMBL" id="QOR70343.1"/>
    </source>
</evidence>
<proteinExistence type="predicted"/>
<keyword evidence="2 4" id="KW-0238">DNA-binding</keyword>
<name>A0A7M1SUP8_9MICO</name>
<evidence type="ECO:0000256" key="3">
    <source>
        <dbReference type="ARBA" id="ARBA00023163"/>
    </source>
</evidence>
<dbReference type="EMBL" id="CP063169">
    <property type="protein sequence ID" value="QOR70343.1"/>
    <property type="molecule type" value="Genomic_DNA"/>
</dbReference>
<gene>
    <name evidence="6" type="ORF">IM660_17365</name>
</gene>
<keyword evidence="1" id="KW-0805">Transcription regulation</keyword>
<dbReference type="InterPro" id="IPR009057">
    <property type="entry name" value="Homeodomain-like_sf"/>
</dbReference>
<dbReference type="Proteomes" id="UP000593758">
    <property type="component" value="Chromosome"/>
</dbReference>
<dbReference type="PANTHER" id="PTHR30055">
    <property type="entry name" value="HTH-TYPE TRANSCRIPTIONAL REGULATOR RUTR"/>
    <property type="match status" value="1"/>
</dbReference>
<dbReference type="AlphaFoldDB" id="A0A7M1SUP8"/>
<dbReference type="PANTHER" id="PTHR30055:SF234">
    <property type="entry name" value="HTH-TYPE TRANSCRIPTIONAL REGULATOR BETI"/>
    <property type="match status" value="1"/>
</dbReference>
<dbReference type="SUPFAM" id="SSF46689">
    <property type="entry name" value="Homeodomain-like"/>
    <property type="match status" value="1"/>
</dbReference>
<feature type="domain" description="HTH tetR-type" evidence="5">
    <location>
        <begin position="10"/>
        <end position="70"/>
    </location>
</feature>
<evidence type="ECO:0000259" key="5">
    <source>
        <dbReference type="PROSITE" id="PS50977"/>
    </source>
</evidence>
<sequence>MPNPLDRLDPERRATLVRAAADEFASAGLEGASLNRIIRACGMSKSSFYHLFESKQDLVDLVIGDLTEQVRAGLDVPAPDSFAENFWEGVEGFLARLERDLVAHPDALLLGRLFYAAPPQGAQAGVVAEISGWVARVLQVGREAGAVRADLPPELQLHLVMAVLRAMDEWAVRALAHGSSATPRVSLVVDACRRLLAL</sequence>
<dbReference type="PROSITE" id="PS50977">
    <property type="entry name" value="HTH_TETR_2"/>
    <property type="match status" value="1"/>
</dbReference>
<keyword evidence="7" id="KW-1185">Reference proteome</keyword>
<accession>A0A7M1SUP8</accession>
<dbReference type="Pfam" id="PF00440">
    <property type="entry name" value="TetR_N"/>
    <property type="match status" value="1"/>
</dbReference>
<feature type="DNA-binding region" description="H-T-H motif" evidence="4">
    <location>
        <begin position="33"/>
        <end position="52"/>
    </location>
</feature>
<evidence type="ECO:0000256" key="4">
    <source>
        <dbReference type="PROSITE-ProRule" id="PRU00335"/>
    </source>
</evidence>
<dbReference type="GO" id="GO:0000976">
    <property type="term" value="F:transcription cis-regulatory region binding"/>
    <property type="evidence" value="ECO:0007669"/>
    <property type="project" value="TreeGrafter"/>
</dbReference>
<evidence type="ECO:0000256" key="1">
    <source>
        <dbReference type="ARBA" id="ARBA00023015"/>
    </source>
</evidence>